<protein>
    <submittedName>
        <fullName evidence="7">Putative cinnamyl-alcohol dehydrogenase</fullName>
        <ecNumber evidence="7">1.1.1.195</ecNumber>
    </submittedName>
</protein>
<comment type="caution">
    <text evidence="7">The sequence shown here is derived from an EMBL/GenBank/DDBJ whole genome shotgun (WGS) entry which is preliminary data.</text>
</comment>
<dbReference type="Proteomes" id="UP000238479">
    <property type="component" value="Chromosome 6"/>
</dbReference>
<evidence type="ECO:0000313" key="7">
    <source>
        <dbReference type="EMBL" id="PRQ24246.1"/>
    </source>
</evidence>
<name>A0A2P6PQR4_ROSCH</name>
<dbReference type="CDD" id="cd05283">
    <property type="entry name" value="CAD1"/>
    <property type="match status" value="1"/>
</dbReference>
<evidence type="ECO:0000313" key="8">
    <source>
        <dbReference type="Proteomes" id="UP000238479"/>
    </source>
</evidence>
<dbReference type="PANTHER" id="PTHR42683">
    <property type="entry name" value="ALDEHYDE REDUCTASE"/>
    <property type="match status" value="1"/>
</dbReference>
<dbReference type="InterPro" id="IPR011032">
    <property type="entry name" value="GroES-like_sf"/>
</dbReference>
<dbReference type="Gene3D" id="3.90.180.10">
    <property type="entry name" value="Medium-chain alcohol dehydrogenases, catalytic domain"/>
    <property type="match status" value="1"/>
</dbReference>
<dbReference type="Gene3D" id="3.40.50.720">
    <property type="entry name" value="NAD(P)-binding Rossmann-like Domain"/>
    <property type="match status" value="1"/>
</dbReference>
<dbReference type="EMBL" id="PDCK01000044">
    <property type="protein sequence ID" value="PRQ24246.1"/>
    <property type="molecule type" value="Genomic_DNA"/>
</dbReference>
<dbReference type="OMA" id="CPEMIWI"/>
<dbReference type="SUPFAM" id="SSF50129">
    <property type="entry name" value="GroES-like"/>
    <property type="match status" value="1"/>
</dbReference>
<reference evidence="7 8" key="1">
    <citation type="journal article" date="2018" name="Nat. Genet.">
        <title>The Rosa genome provides new insights in the design of modern roses.</title>
        <authorList>
            <person name="Bendahmane M."/>
        </authorList>
    </citation>
    <scope>NUCLEOTIDE SEQUENCE [LARGE SCALE GENOMIC DNA]</scope>
    <source>
        <strain evidence="8">cv. Old Blush</strain>
    </source>
</reference>
<dbReference type="AlphaFoldDB" id="A0A2P6PQR4"/>
<evidence type="ECO:0000256" key="5">
    <source>
        <dbReference type="ARBA" id="ARBA00023002"/>
    </source>
</evidence>
<evidence type="ECO:0000259" key="6">
    <source>
        <dbReference type="Pfam" id="PF00107"/>
    </source>
</evidence>
<evidence type="ECO:0000256" key="4">
    <source>
        <dbReference type="ARBA" id="ARBA00022833"/>
    </source>
</evidence>
<dbReference type="Pfam" id="PF00107">
    <property type="entry name" value="ADH_zinc_N"/>
    <property type="match status" value="1"/>
</dbReference>
<evidence type="ECO:0000256" key="1">
    <source>
        <dbReference type="ARBA" id="ARBA00001947"/>
    </source>
</evidence>
<proteinExistence type="inferred from homology"/>
<evidence type="ECO:0000256" key="2">
    <source>
        <dbReference type="ARBA" id="ARBA00008072"/>
    </source>
</evidence>
<dbReference type="SUPFAM" id="SSF51735">
    <property type="entry name" value="NAD(P)-binding Rossmann-fold domains"/>
    <property type="match status" value="1"/>
</dbReference>
<dbReference type="FunFam" id="3.40.50.720:FF:000022">
    <property type="entry name" value="Cinnamyl alcohol dehydrogenase"/>
    <property type="match status" value="1"/>
</dbReference>
<accession>A0A2P6PQR4</accession>
<dbReference type="STRING" id="74649.A0A2P6PQR4"/>
<organism evidence="7 8">
    <name type="scientific">Rosa chinensis</name>
    <name type="common">China rose</name>
    <dbReference type="NCBI Taxonomy" id="74649"/>
    <lineage>
        <taxon>Eukaryota</taxon>
        <taxon>Viridiplantae</taxon>
        <taxon>Streptophyta</taxon>
        <taxon>Embryophyta</taxon>
        <taxon>Tracheophyta</taxon>
        <taxon>Spermatophyta</taxon>
        <taxon>Magnoliopsida</taxon>
        <taxon>eudicotyledons</taxon>
        <taxon>Gunneridae</taxon>
        <taxon>Pentapetalae</taxon>
        <taxon>rosids</taxon>
        <taxon>fabids</taxon>
        <taxon>Rosales</taxon>
        <taxon>Rosaceae</taxon>
        <taxon>Rosoideae</taxon>
        <taxon>Rosoideae incertae sedis</taxon>
        <taxon>Rosa</taxon>
    </lineage>
</organism>
<dbReference type="InterPro" id="IPR013149">
    <property type="entry name" value="ADH-like_C"/>
</dbReference>
<gene>
    <name evidence="7" type="ORF">RchiOBHm_Chr6g0270271</name>
</gene>
<evidence type="ECO:0000256" key="3">
    <source>
        <dbReference type="ARBA" id="ARBA00022723"/>
    </source>
</evidence>
<keyword evidence="4" id="KW-0862">Zinc</keyword>
<dbReference type="Gramene" id="PRQ24246">
    <property type="protein sequence ID" value="PRQ24246"/>
    <property type="gene ID" value="RchiOBHm_Chr6g0270271"/>
</dbReference>
<dbReference type="GO" id="GO:0045551">
    <property type="term" value="F:cinnamyl-alcohol dehydrogenase activity"/>
    <property type="evidence" value="ECO:0007669"/>
    <property type="project" value="UniProtKB-EC"/>
</dbReference>
<dbReference type="EC" id="1.1.1.195" evidence="7"/>
<feature type="domain" description="Alcohol dehydrogenase-like C-terminal" evidence="6">
    <location>
        <begin position="145"/>
        <end position="268"/>
    </location>
</feature>
<keyword evidence="8" id="KW-1185">Reference proteome</keyword>
<comment type="similarity">
    <text evidence="2">Belongs to the zinc-containing alcohol dehydrogenase family.</text>
</comment>
<dbReference type="GO" id="GO:0046872">
    <property type="term" value="F:metal ion binding"/>
    <property type="evidence" value="ECO:0007669"/>
    <property type="project" value="UniProtKB-KW"/>
</dbReference>
<keyword evidence="3" id="KW-0479">Metal-binding</keyword>
<keyword evidence="5 7" id="KW-0560">Oxidoreductase</keyword>
<dbReference type="InterPro" id="IPR036291">
    <property type="entry name" value="NAD(P)-bd_dom_sf"/>
</dbReference>
<dbReference type="InterPro" id="IPR047109">
    <property type="entry name" value="CAD-like"/>
</dbReference>
<sequence length="283" mass="30558">MIRFPSPTGTLSFFHSEHHFSKLFPSCIRIPTSTGIPFPDVARVGCIMGSCGSCENCKQDLENYCPKMLWTYNGQYEDGTRAFGGYSDKFVVEEHFVVRIPNDIPLAGAAPQLCAGITVYSPLKYFGLVPQPSSDKHLGVVGLRGIGHMAVKFAKAFGARVTVISSSPSKEKEAVERLGADSFLISHDHEKLAAALGTMDGIIDTVSASRSLLPLIGLLKTSRKLVLVGAPVEPSELPVFPLIMGRKVIASSAIRGMKETQEIIDFAANTTPKTLSDNGKKPF</sequence>
<comment type="cofactor">
    <cofactor evidence="1">
        <name>Zn(2+)</name>
        <dbReference type="ChEBI" id="CHEBI:29105"/>
    </cofactor>
</comment>